<proteinExistence type="predicted"/>
<organism evidence="1 2">
    <name type="scientific">Candidatus Uhrbacteria bacterium CG_4_9_14_0_2_um_filter_41_50</name>
    <dbReference type="NCBI Taxonomy" id="1975031"/>
    <lineage>
        <taxon>Bacteria</taxon>
        <taxon>Candidatus Uhriibacteriota</taxon>
    </lineage>
</organism>
<evidence type="ECO:0000313" key="2">
    <source>
        <dbReference type="Proteomes" id="UP000230251"/>
    </source>
</evidence>
<gene>
    <name evidence="1" type="ORF">CO057_01650</name>
</gene>
<dbReference type="AlphaFoldDB" id="A0A2M8EPI6"/>
<dbReference type="Gene3D" id="1.10.340.20">
    <property type="entry name" value="Apc36109-like domain"/>
    <property type="match status" value="1"/>
</dbReference>
<dbReference type="EMBL" id="PFSI01000025">
    <property type="protein sequence ID" value="PJC24665.1"/>
    <property type="molecule type" value="Genomic_DNA"/>
</dbReference>
<evidence type="ECO:0000313" key="1">
    <source>
        <dbReference type="EMBL" id="PJC24665.1"/>
    </source>
</evidence>
<sequence length="85" mass="9689">MIDKIELIHEIINKHDPMGLLAGGAPTDEYDWEALQIARILRDAPGDLEKSIYQMFVDRFDEETAGDKNKYKALADDIIKIDIVD</sequence>
<name>A0A2M8EPI6_9BACT</name>
<dbReference type="InterPro" id="IPR023162">
    <property type="entry name" value="Apc36109-like_dom_sf"/>
</dbReference>
<protein>
    <submittedName>
        <fullName evidence="1">Uncharacterized protein</fullName>
    </submittedName>
</protein>
<comment type="caution">
    <text evidence="1">The sequence shown here is derived from an EMBL/GenBank/DDBJ whole genome shotgun (WGS) entry which is preliminary data.</text>
</comment>
<accession>A0A2M8EPI6</accession>
<reference evidence="2" key="1">
    <citation type="submission" date="2017-09" db="EMBL/GenBank/DDBJ databases">
        <title>Depth-based differentiation of microbial function through sediment-hosted aquifers and enrichment of novel symbionts in the deep terrestrial subsurface.</title>
        <authorList>
            <person name="Probst A.J."/>
            <person name="Ladd B."/>
            <person name="Jarett J.K."/>
            <person name="Geller-Mcgrath D.E."/>
            <person name="Sieber C.M.K."/>
            <person name="Emerson J.B."/>
            <person name="Anantharaman K."/>
            <person name="Thomas B.C."/>
            <person name="Malmstrom R."/>
            <person name="Stieglmeier M."/>
            <person name="Klingl A."/>
            <person name="Woyke T."/>
            <person name="Ryan C.M."/>
            <person name="Banfield J.F."/>
        </authorList>
    </citation>
    <scope>NUCLEOTIDE SEQUENCE [LARGE SCALE GENOMIC DNA]</scope>
</reference>
<dbReference type="Proteomes" id="UP000230251">
    <property type="component" value="Unassembled WGS sequence"/>
</dbReference>
<dbReference type="SUPFAM" id="SSF116922">
    <property type="entry name" value="YugE-like"/>
    <property type="match status" value="1"/>
</dbReference>